<evidence type="ECO:0000256" key="11">
    <source>
        <dbReference type="ARBA" id="ARBA00072526"/>
    </source>
</evidence>
<dbReference type="CDD" id="cd04044">
    <property type="entry name" value="C2A_Tricalbin-like"/>
    <property type="match status" value="1"/>
</dbReference>
<proteinExistence type="inferred from homology"/>
<feature type="region of interest" description="Disordered" evidence="14">
    <location>
        <begin position="106"/>
        <end position="135"/>
    </location>
</feature>
<comment type="subcellular location">
    <subcellularLocation>
        <location evidence="2">Membrane</location>
    </subcellularLocation>
    <subcellularLocation>
        <location evidence="1">Nucleus</location>
    </subcellularLocation>
</comment>
<keyword evidence="15" id="KW-0812">Transmembrane</keyword>
<evidence type="ECO:0000256" key="12">
    <source>
        <dbReference type="ARBA" id="ARBA00073027"/>
    </source>
</evidence>
<dbReference type="InterPro" id="IPR012340">
    <property type="entry name" value="NA-bd_OB-fold"/>
</dbReference>
<dbReference type="GO" id="GO:0061817">
    <property type="term" value="P:endoplasmic reticulum-plasma membrane tethering"/>
    <property type="evidence" value="ECO:0007669"/>
    <property type="project" value="InterPro"/>
</dbReference>
<dbReference type="SMART" id="SM00239">
    <property type="entry name" value="C2"/>
    <property type="match status" value="5"/>
</dbReference>
<organism evidence="18 19">
    <name type="scientific">Circinella minor</name>
    <dbReference type="NCBI Taxonomy" id="1195481"/>
    <lineage>
        <taxon>Eukaryota</taxon>
        <taxon>Fungi</taxon>
        <taxon>Fungi incertae sedis</taxon>
        <taxon>Mucoromycota</taxon>
        <taxon>Mucoromycotina</taxon>
        <taxon>Mucoromycetes</taxon>
        <taxon>Mucorales</taxon>
        <taxon>Lichtheimiaceae</taxon>
        <taxon>Circinella</taxon>
    </lineage>
</organism>
<dbReference type="NCBIfam" id="TIGR00448">
    <property type="entry name" value="rpoE"/>
    <property type="match status" value="1"/>
</dbReference>
<evidence type="ECO:0000256" key="9">
    <source>
        <dbReference type="ARBA" id="ARBA00023163"/>
    </source>
</evidence>
<dbReference type="CDD" id="cd04330">
    <property type="entry name" value="RNAP_III_Rpc25_N"/>
    <property type="match status" value="1"/>
</dbReference>
<feature type="compositionally biased region" description="Basic and acidic residues" evidence="14">
    <location>
        <begin position="926"/>
        <end position="947"/>
    </location>
</feature>
<feature type="domain" description="C2" evidence="16">
    <location>
        <begin position="1373"/>
        <end position="1490"/>
    </location>
</feature>
<dbReference type="Pfam" id="PF03876">
    <property type="entry name" value="SHS2_Rpb7-N"/>
    <property type="match status" value="1"/>
</dbReference>
<sequence length="1717" mass="188480">MSEPNGSVQQEQPPVPQRFSSLPPQQRNGSNASLPPKEPSVETPAIAVTEEASPADKAAQAKENISSTGFSKAFEKGQQKHSKGRLVTDLETSDADAVLQAVANANAKPIAKPSSPSQDDNTSKKDEVKPPGAFVHKKPAQAGWTSFSKLPNPGDEKAMEDLSKEFNTDALVEMYKGSRNSNGSEVLSNDLLAQYLNESYYGEWYHNAGVMLFSVVFTWLITKLGGGLMACLVVGAFLATYYQTSVRRLRRNIRDDMEREVMKNKLETDIESADWINHFVTRFWLIYEPVLSAQIIGIADAILIENTPSFLDSIRLTSFTLGTKPFRINGIKTYPKTEPNVVCMDWSVSFVPNDLLDITQRELQSKVNPKIVLTIRVGKGFVGAGMPVLLEDLAFSGTMRLKFRLFNDFPHVKTVEASFLEKPHFDYSLKPVGGETFGFDINNIPGLQTFVQEQVHATLGPMMYAPNVYTLDVAGMMAGTTDLTAANGVLAITIYSASNLKAGDLFGSLDPYITFHIGNVHNAEMGRTTAHEDTNNPKWDETHFVLLNNLNDAVYLQVMDRNSGRKDSAVGVASFNLKDLESSDNALSGLNLSVQRAGKPVGEVKCDMQYFPVSKPEKQEDGTIIPPAESNSGVLRFTVHECKGLGGDGAQRGGIGLPIIGGKDDINAYAVVKVNGQDRLKTKAFKRSVNPRWDKFVEVFVADKTKLDLGVNVLDSKEFTDDEIIGRWRMSMTNMEEEHINKGVDWWNLKDGPGQIHISAMWKPIVMTGFAEGLGHGHYRPPIGVARLEFFGARDLKNVEAMTGGKSDPYIRVLSGMQIRAQCEHESDNLDPDWNAIFYVPVHSLREDLIFEVMDYNDIQKDKSLGLHDFILKDIVKESKTEDGQTYFEALDSIDKWVDLTSSERKKGKGKLHYSASFIPAMEIPKPIEEEKKQEEKQQGEQPKESSDSSNTQAPPATPPQEAEAAPEIPPEKDLHGALIKYTSDEKKGMVDLLAYESGVLSVSIHSAKFPERIRGTASILVDSNDPQYRTASIKGVDMPFNETGDAFVKEMDFSKLIVRIQQDKDNEKDDSHIGYYTSSVRDIVRKIMERKASGEEDEGETFKLLDSDLGTVRLSFDFIPVVNFKLDPRESLENQGNLTVTPLKASSLTAADRSGTSDPFVVFTIAGEKIHKTETYKKTLNPVFKDEQFTAPVMNRTSVKLVANIFDWDQIGKDTLIGECEVSFTGEELESFAAKDFEVPLKPSGSIRLRMLWQPQLLARKRTGTSLLGSTTKIFTAAPTAAFGVGKDVVGVGFGAGTKVIGTGGKVIGGGVSAIGNGIGSGIRGIGRIGGGGSKRDKSSDSDSTSSNNQVPSAAPTPVATVSTTSTTTDRQRGSLEASPRMSQGQGGDAISVTVVGARNLKAMDRGNTSDPYARVRLGGRVVHKTRHIKKTLQPEWNESFIAKVSDGKSTLLDIKVKDKNTLNDVDIGDCAMDVANLLQSGQPFDGWLALEPKGTGEIHLRVESRMFWLAHVEDTVKIEPKNFGKSDNDAITEVLNTKFANKIVPDVGLCICVHDILETVPGLILHLDGCSYMKAKFRLVIFRPYVGEIISGKIKSCSPAGVRVTLDFFDDILIPAPALQPGSEFDPAEQVWVWNYEGEKMYMDIEERIRFRVLREVFTDKTPTADMAATAGRRQSAADASATTDLQANSAKIPPYSLTCTIAEDGLGLLSWWGS</sequence>
<dbReference type="InterPro" id="IPR036898">
    <property type="entry name" value="RNA_pol_Rpb7-like_N_sf"/>
</dbReference>
<dbReference type="CDD" id="cd21678">
    <property type="entry name" value="SMP_TCB"/>
    <property type="match status" value="1"/>
</dbReference>
<evidence type="ECO:0000313" key="19">
    <source>
        <dbReference type="Proteomes" id="UP000646827"/>
    </source>
</evidence>
<keyword evidence="9" id="KW-0804">Transcription</keyword>
<evidence type="ECO:0000256" key="7">
    <source>
        <dbReference type="ARBA" id="ARBA00023121"/>
    </source>
</evidence>
<feature type="domain" description="C2" evidence="16">
    <location>
        <begin position="616"/>
        <end position="748"/>
    </location>
</feature>
<accession>A0A8H7S760</accession>
<feature type="compositionally biased region" description="Polar residues" evidence="14">
    <location>
        <begin position="1"/>
        <end position="33"/>
    </location>
</feature>
<dbReference type="FunFam" id="2.40.50.140:FF:000221">
    <property type="entry name" value="DNA-directed RNA polymerase III subunit"/>
    <property type="match status" value="1"/>
</dbReference>
<feature type="domain" description="C2" evidence="16">
    <location>
        <begin position="752"/>
        <end position="887"/>
    </location>
</feature>
<evidence type="ECO:0000256" key="2">
    <source>
        <dbReference type="ARBA" id="ARBA00004370"/>
    </source>
</evidence>
<keyword evidence="5" id="KW-0240">DNA-directed RNA polymerase</keyword>
<keyword evidence="19" id="KW-1185">Reference proteome</keyword>
<dbReference type="InterPro" id="IPR031468">
    <property type="entry name" value="SMP_LBD"/>
</dbReference>
<keyword evidence="10" id="KW-0539">Nucleus</keyword>
<dbReference type="InterPro" id="IPR035892">
    <property type="entry name" value="C2_domain_sf"/>
</dbReference>
<reference evidence="18 19" key="1">
    <citation type="submission" date="2020-12" db="EMBL/GenBank/DDBJ databases">
        <title>Metabolic potential, ecology and presence of endohyphal bacteria is reflected in genomic diversity of Mucoromycotina.</title>
        <authorList>
            <person name="Muszewska A."/>
            <person name="Okrasinska A."/>
            <person name="Steczkiewicz K."/>
            <person name="Drgas O."/>
            <person name="Orlowska M."/>
            <person name="Perlinska-Lenart U."/>
            <person name="Aleksandrzak-Piekarczyk T."/>
            <person name="Szatraj K."/>
            <person name="Zielenkiewicz U."/>
            <person name="Pilsyk S."/>
            <person name="Malc E."/>
            <person name="Mieczkowski P."/>
            <person name="Kruszewska J.S."/>
            <person name="Biernat P."/>
            <person name="Pawlowska J."/>
        </authorList>
    </citation>
    <scope>NUCLEOTIDE SEQUENCE [LARGE SCALE GENOMIC DNA]</scope>
    <source>
        <strain evidence="18 19">CBS 142.35</strain>
    </source>
</reference>
<dbReference type="PROSITE" id="PS50004">
    <property type="entry name" value="C2"/>
    <property type="match status" value="5"/>
</dbReference>
<keyword evidence="7" id="KW-0446">Lipid-binding</keyword>
<evidence type="ECO:0000256" key="8">
    <source>
        <dbReference type="ARBA" id="ARBA00023136"/>
    </source>
</evidence>
<dbReference type="SUPFAM" id="SSF50249">
    <property type="entry name" value="Nucleic acid-binding proteins"/>
    <property type="match status" value="1"/>
</dbReference>
<dbReference type="GO" id="GO:0008289">
    <property type="term" value="F:lipid binding"/>
    <property type="evidence" value="ECO:0007669"/>
    <property type="project" value="UniProtKB-KW"/>
</dbReference>
<dbReference type="Pfam" id="PF00168">
    <property type="entry name" value="C2"/>
    <property type="match status" value="5"/>
</dbReference>
<comment type="caution">
    <text evidence="18">The sequence shown here is derived from an EMBL/GenBank/DDBJ whole genome shotgun (WGS) entry which is preliminary data.</text>
</comment>
<dbReference type="GO" id="GO:0003899">
    <property type="term" value="F:DNA-directed RNA polymerase activity"/>
    <property type="evidence" value="ECO:0007669"/>
    <property type="project" value="InterPro"/>
</dbReference>
<dbReference type="CDD" id="cd00030">
    <property type="entry name" value="C2"/>
    <property type="match status" value="1"/>
</dbReference>
<dbReference type="GO" id="GO:0006351">
    <property type="term" value="P:DNA-templated transcription"/>
    <property type="evidence" value="ECO:0007669"/>
    <property type="project" value="InterPro"/>
</dbReference>
<keyword evidence="6" id="KW-0445">Lipid transport</keyword>
<dbReference type="Proteomes" id="UP000646827">
    <property type="component" value="Unassembled WGS sequence"/>
</dbReference>
<dbReference type="InterPro" id="IPR000008">
    <property type="entry name" value="C2_dom"/>
</dbReference>
<feature type="region of interest" description="Disordered" evidence="14">
    <location>
        <begin position="1"/>
        <end position="89"/>
    </location>
</feature>
<evidence type="ECO:0000256" key="1">
    <source>
        <dbReference type="ARBA" id="ARBA00004123"/>
    </source>
</evidence>
<feature type="region of interest" description="Disordered" evidence="14">
    <location>
        <begin position="1328"/>
        <end position="1390"/>
    </location>
</feature>
<dbReference type="GO" id="GO:0003677">
    <property type="term" value="F:DNA binding"/>
    <property type="evidence" value="ECO:0007669"/>
    <property type="project" value="InterPro"/>
</dbReference>
<dbReference type="Pfam" id="PF08292">
    <property type="entry name" value="RNA_pol_Rbc25"/>
    <property type="match status" value="1"/>
</dbReference>
<feature type="domain" description="C2" evidence="16">
    <location>
        <begin position="477"/>
        <end position="591"/>
    </location>
</feature>
<comment type="similarity">
    <text evidence="3">Belongs to the eukaryotic RPB7/RPC8 RNA polymerase subunit family.</text>
</comment>
<dbReference type="SUPFAM" id="SSF49562">
    <property type="entry name" value="C2 domain (Calcium/lipid-binding domain, CaLB)"/>
    <property type="match status" value="5"/>
</dbReference>
<dbReference type="SUPFAM" id="SSF88798">
    <property type="entry name" value="N-terminal, heterodimerisation domain of RBP7 (RpoE)"/>
    <property type="match status" value="1"/>
</dbReference>
<feature type="transmembrane region" description="Helical" evidence="15">
    <location>
        <begin position="228"/>
        <end position="244"/>
    </location>
</feature>
<name>A0A8H7S760_9FUNG</name>
<feature type="region of interest" description="Disordered" evidence="14">
    <location>
        <begin position="923"/>
        <end position="973"/>
    </location>
</feature>
<dbReference type="GO" id="GO:0005666">
    <property type="term" value="C:RNA polymerase III complex"/>
    <property type="evidence" value="ECO:0007669"/>
    <property type="project" value="UniProtKB-ARBA"/>
</dbReference>
<dbReference type="InterPro" id="IPR005576">
    <property type="entry name" value="Rpb7-like_N"/>
</dbReference>
<dbReference type="GO" id="GO:0006869">
    <property type="term" value="P:lipid transport"/>
    <property type="evidence" value="ECO:0007669"/>
    <property type="project" value="UniProtKB-KW"/>
</dbReference>
<evidence type="ECO:0000256" key="15">
    <source>
        <dbReference type="SAM" id="Phobius"/>
    </source>
</evidence>
<dbReference type="Pfam" id="PF25669">
    <property type="entry name" value="SMP_MUG190-like"/>
    <property type="match status" value="1"/>
</dbReference>
<dbReference type="InterPro" id="IPR052455">
    <property type="entry name" value="Tricalbin_domain"/>
</dbReference>
<dbReference type="PROSITE" id="PS51847">
    <property type="entry name" value="SMP"/>
    <property type="match status" value="1"/>
</dbReference>
<feature type="domain" description="SMP-LTD" evidence="17">
    <location>
        <begin position="269"/>
        <end position="474"/>
    </location>
</feature>
<dbReference type="Pfam" id="PF24920">
    <property type="entry name" value="C2_TCB1"/>
    <property type="match status" value="1"/>
</dbReference>
<evidence type="ECO:0000259" key="17">
    <source>
        <dbReference type="PROSITE" id="PS51847"/>
    </source>
</evidence>
<evidence type="ECO:0000256" key="6">
    <source>
        <dbReference type="ARBA" id="ARBA00023055"/>
    </source>
</evidence>
<dbReference type="InterPro" id="IPR037761">
    <property type="entry name" value="C2A_Tricalbin"/>
</dbReference>
<feature type="domain" description="C2" evidence="16">
    <location>
        <begin position="1119"/>
        <end position="1242"/>
    </location>
</feature>
<dbReference type="Gene3D" id="2.40.50.140">
    <property type="entry name" value="Nucleic acid-binding proteins"/>
    <property type="match status" value="1"/>
</dbReference>
<evidence type="ECO:0000256" key="13">
    <source>
        <dbReference type="ARBA" id="ARBA00077605"/>
    </source>
</evidence>
<evidence type="ECO:0000259" key="16">
    <source>
        <dbReference type="PROSITE" id="PS50004"/>
    </source>
</evidence>
<dbReference type="InterPro" id="IPR004519">
    <property type="entry name" value="RNAP_E/RPC8"/>
</dbReference>
<dbReference type="InterPro" id="IPR056910">
    <property type="entry name" value="TCB1-3_C2"/>
</dbReference>
<dbReference type="PANTHER" id="PTHR46980">
    <property type="entry name" value="TRICALBIN-1-RELATED"/>
    <property type="match status" value="1"/>
</dbReference>
<dbReference type="EMBL" id="JAEPRB010000049">
    <property type="protein sequence ID" value="KAG2224050.1"/>
    <property type="molecule type" value="Genomic_DNA"/>
</dbReference>
<feature type="compositionally biased region" description="Low complexity" evidence="14">
    <location>
        <begin position="952"/>
        <end position="967"/>
    </location>
</feature>
<dbReference type="InterPro" id="IPR013238">
    <property type="entry name" value="RNA_pol_III_Rbc25"/>
</dbReference>
<evidence type="ECO:0000256" key="5">
    <source>
        <dbReference type="ARBA" id="ARBA00022478"/>
    </source>
</evidence>
<feature type="compositionally biased region" description="Low complexity" evidence="14">
    <location>
        <begin position="1343"/>
        <end position="1370"/>
    </location>
</feature>
<evidence type="ECO:0000256" key="3">
    <source>
        <dbReference type="ARBA" id="ARBA00009307"/>
    </source>
</evidence>
<dbReference type="GO" id="GO:0016020">
    <property type="term" value="C:membrane"/>
    <property type="evidence" value="ECO:0007669"/>
    <property type="project" value="UniProtKB-SubCell"/>
</dbReference>
<keyword evidence="4" id="KW-0813">Transport</keyword>
<gene>
    <name evidence="18" type="ORF">INT45_004931</name>
</gene>
<dbReference type="PANTHER" id="PTHR46980:SF2">
    <property type="entry name" value="TRICALBIN-1-RELATED"/>
    <property type="match status" value="1"/>
</dbReference>
<evidence type="ECO:0000313" key="18">
    <source>
        <dbReference type="EMBL" id="KAG2224050.1"/>
    </source>
</evidence>
<keyword evidence="8 15" id="KW-0472">Membrane</keyword>
<dbReference type="Gene3D" id="3.30.1490.120">
    <property type="entry name" value="RNA polymerase Rpb7-like, N-terminal domain"/>
    <property type="match status" value="1"/>
</dbReference>
<evidence type="ECO:0000256" key="10">
    <source>
        <dbReference type="ARBA" id="ARBA00023242"/>
    </source>
</evidence>
<protein>
    <recommendedName>
        <fullName evidence="11">DNA-directed RNA polymerase III subunit RPC8</fullName>
    </recommendedName>
    <alternativeName>
        <fullName evidence="12">DNA-directed RNA polymerase III subunit rpc8</fullName>
    </alternativeName>
    <alternativeName>
        <fullName evidence="13">RNA polymerase III subunit C25</fullName>
    </alternativeName>
</protein>
<keyword evidence="15" id="KW-1133">Transmembrane helix</keyword>
<dbReference type="Gene3D" id="2.60.40.150">
    <property type="entry name" value="C2 domain"/>
    <property type="match status" value="5"/>
</dbReference>
<evidence type="ECO:0000256" key="4">
    <source>
        <dbReference type="ARBA" id="ARBA00022448"/>
    </source>
</evidence>
<evidence type="ECO:0000256" key="14">
    <source>
        <dbReference type="SAM" id="MobiDB-lite"/>
    </source>
</evidence>
<dbReference type="OrthoDB" id="1029639at2759"/>